<keyword evidence="18" id="KW-1185">Reference proteome</keyword>
<evidence type="ECO:0000256" key="14">
    <source>
        <dbReference type="SAM" id="Phobius"/>
    </source>
</evidence>
<feature type="transmembrane region" description="Helical" evidence="14">
    <location>
        <begin position="96"/>
        <end position="117"/>
    </location>
</feature>
<keyword evidence="11 14" id="KW-1133">Transmembrane helix</keyword>
<evidence type="ECO:0000313" key="17">
    <source>
        <dbReference type="EMBL" id="SMC19520.1"/>
    </source>
</evidence>
<keyword evidence="10" id="KW-0460">Magnesium</keyword>
<evidence type="ECO:0000259" key="16">
    <source>
        <dbReference type="Pfam" id="PF21436"/>
    </source>
</evidence>
<comment type="pathway">
    <text evidence="4">Protein modification; protein glycosylation.</text>
</comment>
<feature type="transmembrane region" description="Helical" evidence="14">
    <location>
        <begin position="177"/>
        <end position="194"/>
    </location>
</feature>
<feature type="domain" description="STT3/PglB/AglB core" evidence="16">
    <location>
        <begin position="415"/>
        <end position="555"/>
    </location>
</feature>
<accession>A0A1W1X6N8</accession>
<dbReference type="UniPathway" id="UPA00378"/>
<evidence type="ECO:0000256" key="11">
    <source>
        <dbReference type="ARBA" id="ARBA00022989"/>
    </source>
</evidence>
<keyword evidence="7 17" id="KW-0808">Transferase</keyword>
<proteinExistence type="inferred from homology"/>
<gene>
    <name evidence="17" type="ORF">SAMN02746041_00698</name>
</gene>
<comment type="cofactor">
    <cofactor evidence="2">
        <name>Mg(2+)</name>
        <dbReference type="ChEBI" id="CHEBI:18420"/>
    </cofactor>
</comment>
<dbReference type="PANTHER" id="PTHR13872">
    <property type="entry name" value="DOLICHYL-DIPHOSPHOOLIGOSACCHARIDE--PROTEIN GLYCOSYLTRANSFERASE SUBUNIT"/>
    <property type="match status" value="1"/>
</dbReference>
<evidence type="ECO:0000256" key="2">
    <source>
        <dbReference type="ARBA" id="ARBA00001946"/>
    </source>
</evidence>
<keyword evidence="6" id="KW-0328">Glycosyltransferase</keyword>
<comment type="subcellular location">
    <subcellularLocation>
        <location evidence="3">Endomembrane system</location>
        <topology evidence="3">Multi-pass membrane protein</topology>
    </subcellularLocation>
</comment>
<feature type="domain" description="Oligosaccharyl transferase STT3 N-terminal" evidence="15">
    <location>
        <begin position="32"/>
        <end position="243"/>
    </location>
</feature>
<dbReference type="Pfam" id="PF21436">
    <property type="entry name" value="STT3-PglB_core"/>
    <property type="match status" value="1"/>
</dbReference>
<evidence type="ECO:0000256" key="8">
    <source>
        <dbReference type="ARBA" id="ARBA00022692"/>
    </source>
</evidence>
<evidence type="ECO:0000256" key="5">
    <source>
        <dbReference type="ARBA" id="ARBA00010810"/>
    </source>
</evidence>
<evidence type="ECO:0000256" key="3">
    <source>
        <dbReference type="ARBA" id="ARBA00004127"/>
    </source>
</evidence>
<dbReference type="GO" id="GO:0046872">
    <property type="term" value="F:metal ion binding"/>
    <property type="evidence" value="ECO:0007669"/>
    <property type="project" value="UniProtKB-KW"/>
</dbReference>
<evidence type="ECO:0000259" key="15">
    <source>
        <dbReference type="Pfam" id="PF02516"/>
    </source>
</evidence>
<feature type="transmembrane region" description="Helical" evidence="14">
    <location>
        <begin position="224"/>
        <end position="241"/>
    </location>
</feature>
<evidence type="ECO:0000313" key="18">
    <source>
        <dbReference type="Proteomes" id="UP000192783"/>
    </source>
</evidence>
<comment type="cofactor">
    <cofactor evidence="1">
        <name>Mn(2+)</name>
        <dbReference type="ChEBI" id="CHEBI:29035"/>
    </cofactor>
</comment>
<feature type="transmembrane region" description="Helical" evidence="14">
    <location>
        <begin position="124"/>
        <end position="140"/>
    </location>
</feature>
<sequence length="688" mass="76650">MLALGAVVTVGLLVRVDDLVHWRKRPELSFHDGIPSLTTFDGYHYLRYARDQLQGRYTRRDSLRLFPDGAPRSVPPPLLAVTAAAVTRVSGVRLEWVAVVLPALLGVGAAFPLYALGRRLGGRSIGLSAAAFLVLFPYYLRRTSVGRFDTDCGQVIFILWAVLSGWTFHQSRGWKKVASAMGCVINAVAFLLWWDTAAHVVFLVILASIVVPVVTTLDRWKETVPSAVGLVLIIALAFLGIRPDLTPGRLVERVRGDFVYVTKADAGAFPSVGVSVSEQQRLGPMELLREAFGHPLVGAAALLGLAALMWRNLPGFVLLLPILALAVPAFWAKRFAVFLTPLGALGCAFFFVAWAERLGSGSRRPWLAIVPVGLLAVALGFLTNQAVARTYYPVVPGPVCSAMERVGTETPAGAVIWTWWDHAYPLMYWAERATVSDGMDHGGFRSVVSAVPLVSQDYRLAANWMVFSVVRGPQGFRRVLARLGDIKGWSVIKKIMALGPTGARSILEKQRLEPVDEWLRFFFPPQSQRPPLYLYLDQRMIRTSFWWSWFGTWDVAGKHGRHLKAQLLDLVDRQGRAVYFSHGRWADLETGVFRSPTGDENILLSKAYHWAHGRWVERDFGRDGPVLELDTERRWALLAEPMFFGTLFNRLVVLAAADVRHFEPVLLEEPVFQLWRVKGDLPDNRPGS</sequence>
<dbReference type="STRING" id="1121390.SAMN02746041_00698"/>
<evidence type="ECO:0000256" key="12">
    <source>
        <dbReference type="ARBA" id="ARBA00023136"/>
    </source>
</evidence>
<dbReference type="EMBL" id="FWXF01000002">
    <property type="protein sequence ID" value="SMC19520.1"/>
    <property type="molecule type" value="Genomic_DNA"/>
</dbReference>
<feature type="transmembrane region" description="Helical" evidence="14">
    <location>
        <begin position="291"/>
        <end position="308"/>
    </location>
</feature>
<dbReference type="OrthoDB" id="9796223at2"/>
<evidence type="ECO:0000256" key="10">
    <source>
        <dbReference type="ARBA" id="ARBA00022842"/>
    </source>
</evidence>
<dbReference type="Proteomes" id="UP000192783">
    <property type="component" value="Unassembled WGS sequence"/>
</dbReference>
<dbReference type="InterPro" id="IPR048999">
    <property type="entry name" value="STT3-PglB_core"/>
</dbReference>
<evidence type="ECO:0000256" key="1">
    <source>
        <dbReference type="ARBA" id="ARBA00001936"/>
    </source>
</evidence>
<feature type="transmembrane region" description="Helical" evidence="14">
    <location>
        <begin position="366"/>
        <end position="383"/>
    </location>
</feature>
<organism evidence="17 18">
    <name type="scientific">Desulfacinum hydrothermale DSM 13146</name>
    <dbReference type="NCBI Taxonomy" id="1121390"/>
    <lineage>
        <taxon>Bacteria</taxon>
        <taxon>Pseudomonadati</taxon>
        <taxon>Thermodesulfobacteriota</taxon>
        <taxon>Syntrophobacteria</taxon>
        <taxon>Syntrophobacterales</taxon>
        <taxon>Syntrophobacteraceae</taxon>
        <taxon>Desulfacinum</taxon>
    </lineage>
</organism>
<dbReference type="RefSeq" id="WP_084056313.1">
    <property type="nucleotide sequence ID" value="NZ_FWXF01000002.1"/>
</dbReference>
<dbReference type="AlphaFoldDB" id="A0A1W1X6N8"/>
<feature type="transmembrane region" description="Helical" evidence="14">
    <location>
        <begin position="315"/>
        <end position="331"/>
    </location>
</feature>
<evidence type="ECO:0000256" key="9">
    <source>
        <dbReference type="ARBA" id="ARBA00022723"/>
    </source>
</evidence>
<evidence type="ECO:0000256" key="4">
    <source>
        <dbReference type="ARBA" id="ARBA00004922"/>
    </source>
</evidence>
<dbReference type="PANTHER" id="PTHR13872:SF1">
    <property type="entry name" value="DOLICHYL-DIPHOSPHOOLIGOSACCHARIDE--PROTEIN GLYCOSYLTRANSFERASE SUBUNIT STT3B"/>
    <property type="match status" value="1"/>
</dbReference>
<feature type="transmembrane region" description="Helical" evidence="14">
    <location>
        <begin position="200"/>
        <end position="217"/>
    </location>
</feature>
<dbReference type="InterPro" id="IPR048307">
    <property type="entry name" value="STT3_N"/>
</dbReference>
<dbReference type="GO" id="GO:0004576">
    <property type="term" value="F:oligosaccharyl transferase activity"/>
    <property type="evidence" value="ECO:0007669"/>
    <property type="project" value="InterPro"/>
</dbReference>
<dbReference type="GO" id="GO:0012505">
    <property type="term" value="C:endomembrane system"/>
    <property type="evidence" value="ECO:0007669"/>
    <property type="project" value="UniProtKB-SubCell"/>
</dbReference>
<evidence type="ECO:0000256" key="7">
    <source>
        <dbReference type="ARBA" id="ARBA00022679"/>
    </source>
</evidence>
<comment type="similarity">
    <text evidence="5">Belongs to the STT3 family.</text>
</comment>
<reference evidence="17 18" key="1">
    <citation type="submission" date="2017-04" db="EMBL/GenBank/DDBJ databases">
        <authorList>
            <person name="Afonso C.L."/>
            <person name="Miller P.J."/>
            <person name="Scott M.A."/>
            <person name="Spackman E."/>
            <person name="Goraichik I."/>
            <person name="Dimitrov K.M."/>
            <person name="Suarez D.L."/>
            <person name="Swayne D.E."/>
        </authorList>
    </citation>
    <scope>NUCLEOTIDE SEQUENCE [LARGE SCALE GENOMIC DNA]</scope>
    <source>
        <strain evidence="17 18">DSM 13146</strain>
    </source>
</reference>
<keyword evidence="13" id="KW-0464">Manganese</keyword>
<evidence type="ECO:0000256" key="13">
    <source>
        <dbReference type="ARBA" id="ARBA00023211"/>
    </source>
</evidence>
<keyword evidence="12 14" id="KW-0472">Membrane</keyword>
<keyword evidence="8 14" id="KW-0812">Transmembrane</keyword>
<dbReference type="GO" id="GO:0016020">
    <property type="term" value="C:membrane"/>
    <property type="evidence" value="ECO:0007669"/>
    <property type="project" value="InterPro"/>
</dbReference>
<name>A0A1W1X6N8_9BACT</name>
<keyword evidence="9" id="KW-0479">Metal-binding</keyword>
<evidence type="ECO:0000256" key="6">
    <source>
        <dbReference type="ARBA" id="ARBA00022676"/>
    </source>
</evidence>
<dbReference type="InterPro" id="IPR003674">
    <property type="entry name" value="Oligo_trans_STT3"/>
</dbReference>
<protein>
    <submittedName>
        <fullName evidence="17">Oligosaccharyl transferase STT3 subunit</fullName>
    </submittedName>
</protein>
<dbReference type="Gene3D" id="3.40.1380.40">
    <property type="match status" value="1"/>
</dbReference>
<feature type="transmembrane region" description="Helical" evidence="14">
    <location>
        <begin position="337"/>
        <end position="354"/>
    </location>
</feature>
<dbReference type="Pfam" id="PF02516">
    <property type="entry name" value="STT3"/>
    <property type="match status" value="1"/>
</dbReference>